<feature type="region of interest" description="Disordered" evidence="1">
    <location>
        <begin position="42"/>
        <end position="96"/>
    </location>
</feature>
<feature type="compositionally biased region" description="Polar residues" evidence="1">
    <location>
        <begin position="47"/>
        <end position="58"/>
    </location>
</feature>
<evidence type="ECO:0000313" key="2">
    <source>
        <dbReference type="EMBL" id="CAH0600612.1"/>
    </source>
</evidence>
<name>A0A9P0C0J5_CHRIL</name>
<dbReference type="SUPFAM" id="SSF47576">
    <property type="entry name" value="Calponin-homology domain, CH-domain"/>
    <property type="match status" value="1"/>
</dbReference>
<dbReference type="EMBL" id="LR824006">
    <property type="protein sequence ID" value="CAH0600612.1"/>
    <property type="molecule type" value="Genomic_DNA"/>
</dbReference>
<proteinExistence type="predicted"/>
<evidence type="ECO:0000256" key="1">
    <source>
        <dbReference type="SAM" id="MobiDB-lite"/>
    </source>
</evidence>
<dbReference type="Gene3D" id="1.10.418.10">
    <property type="entry name" value="Calponin-like domain"/>
    <property type="match status" value="1"/>
</dbReference>
<dbReference type="OrthoDB" id="7397982at2759"/>
<evidence type="ECO:0000313" key="3">
    <source>
        <dbReference type="Proteomes" id="UP001154114"/>
    </source>
</evidence>
<dbReference type="AlphaFoldDB" id="A0A9P0C0J5"/>
<accession>A0A9P0C0J5</accession>
<sequence>MERRFSKSHRTTIPASFKVPEPFEFYNKATPFVQRTLLFVADENSGPKPSSSGTTIDNDTQDAPVAETTASTSKSGEEQEKSPKKSSFFFSPSKSCKTHGRSFFRLQTSPKKSKAEASDVVTGARASPVPAAGSAGGAGGGLISYAPGWSLKGEHLMKWQESGKTTIEIYTDWANHYLERARSRRRAGASGGGLARDCADGLLLADVLEGVTGLKVHRAHRKPRNPQQMVVQSPQVELLTPVTHHPALGQWFLIAAQCEDVTTPELGSRQRANKALSGDCCVATPSSHVP</sequence>
<keyword evidence="3" id="KW-1185">Reference proteome</keyword>
<reference evidence="2" key="1">
    <citation type="submission" date="2021-12" db="EMBL/GenBank/DDBJ databases">
        <authorList>
            <person name="King R."/>
        </authorList>
    </citation>
    <scope>NUCLEOTIDE SEQUENCE</scope>
</reference>
<organism evidence="2 3">
    <name type="scientific">Chrysodeixis includens</name>
    <name type="common">Soybean looper</name>
    <name type="synonym">Pseudoplusia includens</name>
    <dbReference type="NCBI Taxonomy" id="689277"/>
    <lineage>
        <taxon>Eukaryota</taxon>
        <taxon>Metazoa</taxon>
        <taxon>Ecdysozoa</taxon>
        <taxon>Arthropoda</taxon>
        <taxon>Hexapoda</taxon>
        <taxon>Insecta</taxon>
        <taxon>Pterygota</taxon>
        <taxon>Neoptera</taxon>
        <taxon>Endopterygota</taxon>
        <taxon>Lepidoptera</taxon>
        <taxon>Glossata</taxon>
        <taxon>Ditrysia</taxon>
        <taxon>Noctuoidea</taxon>
        <taxon>Noctuidae</taxon>
        <taxon>Plusiinae</taxon>
        <taxon>Chrysodeixis</taxon>
    </lineage>
</organism>
<protein>
    <submittedName>
        <fullName evidence="2">Uncharacterized protein</fullName>
    </submittedName>
</protein>
<gene>
    <name evidence="2" type="ORF">CINC_LOCUS9513</name>
</gene>
<dbReference type="InterPro" id="IPR036872">
    <property type="entry name" value="CH_dom_sf"/>
</dbReference>
<dbReference type="Proteomes" id="UP001154114">
    <property type="component" value="Chromosome 3"/>
</dbReference>
<feature type="compositionally biased region" description="Low complexity" evidence="1">
    <location>
        <begin position="85"/>
        <end position="95"/>
    </location>
</feature>